<sequence length="698" mass="69807">MNALKIKVQKMNETLHKKMYRSGKMWAYAGIALIGLADIALSQQIVHADNTTATAQVATAADSNSATALQAQKVKLTTSQPTPDTATAAASANTDTATTTAAATTATPAAQALAAYTQAMSANAALANTPGAAALKAQIDAAQPATAASVATALNAATTTLSQTGLTSAVLFDAAQNLNAALTAAGVAAPAVPAQTDSTPAAVATTQSAETAKTAPTTQPAATAKAAASATPAKASISAADLLKQLPAGTKLTTQADQYVFDLPVGTDTTAIKTLVGQYQLDKAVQLNFKASDPAETNATMPTLETIKGYYDALGKNYANTALMSDPNYILLGQQIAAALKTNDASVEAAFAAVIQSLNGLTVPGTPVAQMQNLVSYAANVVIAPVIAANNITVSATDPALDTAKTAAQTALDAAATPVSNEPTVQAARTALETYLAGSDLDADTLTQKTNDYTQAVATAKTDREAATTAGDKAVTDAQTANLASNPLVQAAITKYQQAVSNADTEQATTNDLKTATDTITAAVTAVTKGTASAGQNASPVANEADVQAAKQALDNALADPAGTADAINTAAAAYDQAVKDTKTARDNAKTAGNAVVKTATTDGVDQNPDVTAAVTAYNEVVTAADNGTKTTAEVQAAANTVQTAITAAKEAKDKATTAAGVNSAPVGNEKSVADAKTALDNALSKPTSDTAAITKAT</sequence>
<dbReference type="InterPro" id="IPR022263">
    <property type="entry name" value="KxYKxGKxW"/>
</dbReference>
<evidence type="ECO:0000313" key="3">
    <source>
        <dbReference type="Proteomes" id="UP001597252"/>
    </source>
</evidence>
<dbReference type="Proteomes" id="UP001597252">
    <property type="component" value="Unassembled WGS sequence"/>
</dbReference>
<reference evidence="3" key="1">
    <citation type="journal article" date="2019" name="Int. J. Syst. Evol. Microbiol.">
        <title>The Global Catalogue of Microorganisms (GCM) 10K type strain sequencing project: providing services to taxonomists for standard genome sequencing and annotation.</title>
        <authorList>
            <consortium name="The Broad Institute Genomics Platform"/>
            <consortium name="The Broad Institute Genome Sequencing Center for Infectious Disease"/>
            <person name="Wu L."/>
            <person name="Ma J."/>
        </authorList>
    </citation>
    <scope>NUCLEOTIDE SEQUENCE [LARGE SCALE GENOMIC DNA]</scope>
    <source>
        <strain evidence="3">CCM 8903</strain>
    </source>
</reference>
<proteinExistence type="predicted"/>
<dbReference type="Pfam" id="PF19258">
    <property type="entry name" value="KxYKxGKxW_sig"/>
    <property type="match status" value="1"/>
</dbReference>
<organism evidence="2 3">
    <name type="scientific">Lacticaseibacillus baoqingensis</name>
    <dbReference type="NCBI Taxonomy" id="2486013"/>
    <lineage>
        <taxon>Bacteria</taxon>
        <taxon>Bacillati</taxon>
        <taxon>Bacillota</taxon>
        <taxon>Bacilli</taxon>
        <taxon>Lactobacillales</taxon>
        <taxon>Lactobacillaceae</taxon>
        <taxon>Lacticaseibacillus</taxon>
    </lineage>
</organism>
<name>A0ABW4E9X5_9LACO</name>
<keyword evidence="3" id="KW-1185">Reference proteome</keyword>
<protein>
    <submittedName>
        <fullName evidence="2">KxYKxGKxW signal peptide domain-containing protein</fullName>
    </submittedName>
</protein>
<accession>A0ABW4E9X5</accession>
<gene>
    <name evidence="2" type="ORF">ACFQ5J_11800</name>
</gene>
<evidence type="ECO:0000256" key="1">
    <source>
        <dbReference type="ARBA" id="ARBA00022729"/>
    </source>
</evidence>
<comment type="caution">
    <text evidence="2">The sequence shown here is derived from an EMBL/GenBank/DDBJ whole genome shotgun (WGS) entry which is preliminary data.</text>
</comment>
<evidence type="ECO:0000313" key="2">
    <source>
        <dbReference type="EMBL" id="MFD1485911.1"/>
    </source>
</evidence>
<dbReference type="RefSeq" id="WP_379896827.1">
    <property type="nucleotide sequence ID" value="NZ_JBHTON010000049.1"/>
</dbReference>
<keyword evidence="1" id="KW-0732">Signal</keyword>
<dbReference type="NCBIfam" id="TIGR03715">
    <property type="entry name" value="KxYKxGKxW"/>
    <property type="match status" value="1"/>
</dbReference>
<dbReference type="EMBL" id="JBHTON010000049">
    <property type="protein sequence ID" value="MFD1485911.1"/>
    <property type="molecule type" value="Genomic_DNA"/>
</dbReference>
<feature type="non-terminal residue" evidence="2">
    <location>
        <position position="698"/>
    </location>
</feature>